<dbReference type="InterPro" id="IPR057008">
    <property type="entry name" value="SpoVR-like_C"/>
</dbReference>
<evidence type="ECO:0000313" key="3">
    <source>
        <dbReference type="EMBL" id="SCM82235.1"/>
    </source>
</evidence>
<dbReference type="Pfam" id="PF24755">
    <property type="entry name" value="SpoVR_C"/>
    <property type="match status" value="1"/>
</dbReference>
<sequence length="434" mass="51195">MAADYAMHELEEWSRKLEQLVAAKGLTCYEQHFEICSYEDMLCYEAYVGMPSHYPHWSYGKAYERQKTFYSYNLTGLPYEMVINSDPCIAYLMRDNTLLLQILTIAHVYGHNDFFKNNRLFKENTRAELTVEMFKAHANRIRDYIADPSIGPQKVERILDAAHALRFQVRRQGEGKVPGKSELAKELPHQVPDRLKSDLLWFLTERGKLAYWERDIISIVREESFYFIPQVETKIMNEGWASYWHYSLLNELSLPQGLQLEFLQRHNLVVRPYEGQLNPYFMGFKMFEYLDKQYGREKLFEIREQERDTSFLRRYLNQELCEEMKLFNYKVRGVDLVVSEVADEEGWKAIRDELANTVGLGTVPEINPEGVENGVLLLQHMYDGRELEMNYAKETIKYVAELWGGKVELKTRLNDKDKIIRCTEDKIVSVWDTV</sequence>
<dbReference type="InterPro" id="IPR007390">
    <property type="entry name" value="Spore_V_R"/>
</dbReference>
<evidence type="ECO:0000259" key="2">
    <source>
        <dbReference type="Pfam" id="PF24755"/>
    </source>
</evidence>
<dbReference type="PANTHER" id="PTHR30029:SF2">
    <property type="entry name" value="STAGE V SPORULATION PROTEIN R"/>
    <property type="match status" value="1"/>
</dbReference>
<proteinExistence type="predicted"/>
<dbReference type="PANTHER" id="PTHR30029">
    <property type="entry name" value="STAGE V SPORULATION PROTEIN R"/>
    <property type="match status" value="1"/>
</dbReference>
<organism evidence="3">
    <name type="scientific">uncultured Sporomusa sp</name>
    <dbReference type="NCBI Taxonomy" id="307249"/>
    <lineage>
        <taxon>Bacteria</taxon>
        <taxon>Bacillati</taxon>
        <taxon>Bacillota</taxon>
        <taxon>Negativicutes</taxon>
        <taxon>Selenomonadales</taxon>
        <taxon>Sporomusaceae</taxon>
        <taxon>Sporomusa</taxon>
        <taxon>environmental samples</taxon>
    </lineage>
</organism>
<dbReference type="Pfam" id="PF04293">
    <property type="entry name" value="SpoVR"/>
    <property type="match status" value="2"/>
</dbReference>
<reference evidence="3" key="1">
    <citation type="submission" date="2016-08" db="EMBL/GenBank/DDBJ databases">
        <authorList>
            <person name="Seilhamer J.J."/>
        </authorList>
    </citation>
    <scope>NUCLEOTIDE SEQUENCE</scope>
    <source>
        <strain evidence="3">86</strain>
    </source>
</reference>
<feature type="domain" description="SpoVR protein-like N-terminal" evidence="1">
    <location>
        <begin position="188"/>
        <end position="361"/>
    </location>
</feature>
<name>A0A212LXE8_9FIRM</name>
<accession>A0A212LXE8</accession>
<feature type="domain" description="SpoVR protein-like N-terminal" evidence="1">
    <location>
        <begin position="5"/>
        <end position="174"/>
    </location>
</feature>
<dbReference type="EMBL" id="FMJE01000005">
    <property type="protein sequence ID" value="SCM82235.1"/>
    <property type="molecule type" value="Genomic_DNA"/>
</dbReference>
<protein>
    <submittedName>
        <fullName evidence="3">Stage V sporulation protein R</fullName>
    </submittedName>
</protein>
<gene>
    <name evidence="3" type="primary">spoVR</name>
    <name evidence="3" type="ORF">KL86SPO_50006</name>
</gene>
<dbReference type="InterPro" id="IPR056174">
    <property type="entry name" value="SpoVR_N"/>
</dbReference>
<feature type="domain" description="SpoVR-like C-terminal" evidence="2">
    <location>
        <begin position="376"/>
        <end position="411"/>
    </location>
</feature>
<dbReference type="RefSeq" id="WP_075756517.1">
    <property type="nucleotide sequence ID" value="NZ_LT608335.1"/>
</dbReference>
<dbReference type="AlphaFoldDB" id="A0A212LXE8"/>
<evidence type="ECO:0000259" key="1">
    <source>
        <dbReference type="Pfam" id="PF04293"/>
    </source>
</evidence>